<accession>A0ABY4RJR4</accession>
<dbReference type="Gene3D" id="1.25.40.750">
    <property type="entry name" value="Domain of unknown function DUF5071"/>
    <property type="match status" value="1"/>
</dbReference>
<proteinExistence type="predicted"/>
<evidence type="ECO:0000313" key="2">
    <source>
        <dbReference type="EMBL" id="UQZ82350.1"/>
    </source>
</evidence>
<dbReference type="InterPro" id="IPR038692">
    <property type="entry name" value="Cthe_2751_sf"/>
</dbReference>
<reference evidence="2" key="1">
    <citation type="submission" date="2018-02" db="EMBL/GenBank/DDBJ databases">
        <authorList>
            <person name="Kim S.-K."/>
            <person name="Jung H.-I."/>
            <person name="Lee S.-W."/>
        </authorList>
    </citation>
    <scope>NUCLEOTIDE SEQUENCE</scope>
    <source>
        <strain evidence="2">SK3146</strain>
    </source>
</reference>
<gene>
    <name evidence="2" type="ORF">SK3146_01507</name>
</gene>
<name>A0ABY4RJR4_9BACL</name>
<dbReference type="Pfam" id="PF16804">
    <property type="entry name" value="DUF5071"/>
    <property type="match status" value="1"/>
</dbReference>
<dbReference type="CDD" id="cd11743">
    <property type="entry name" value="Cthe_2751_like"/>
    <property type="match status" value="1"/>
</dbReference>
<evidence type="ECO:0000259" key="1">
    <source>
        <dbReference type="Pfam" id="PF16804"/>
    </source>
</evidence>
<sequence length="136" mass="15830">MDYTDLVPQHKFDFERIALLKTQSLDAIRSLIPELLKWLQDGNWPIFTEIQSVLLPFDRELVPHLRTILKLNDGDWKYFLLMGLVRRLSEEALLDLKQDIMDIAHTPTTSDRDSGADEIAKELLDAIYCMEGKRET</sequence>
<reference evidence="2" key="2">
    <citation type="journal article" date="2021" name="J Anim Sci Technol">
        <title>Complete genome sequence of Paenibacillus konkukensis sp. nov. SK3146 as a potential probiotic strain.</title>
        <authorList>
            <person name="Jung H.I."/>
            <person name="Park S."/>
            <person name="Niu K.M."/>
            <person name="Lee S.W."/>
            <person name="Kothari D."/>
            <person name="Yi K.J."/>
            <person name="Kim S.K."/>
        </authorList>
    </citation>
    <scope>NUCLEOTIDE SEQUENCE</scope>
    <source>
        <strain evidence="2">SK3146</strain>
    </source>
</reference>
<protein>
    <recommendedName>
        <fullName evidence="1">DUF5071 domain-containing protein</fullName>
    </recommendedName>
</protein>
<dbReference type="RefSeq" id="WP_249864497.1">
    <property type="nucleotide sequence ID" value="NZ_CP027059.1"/>
</dbReference>
<organism evidence="2 3">
    <name type="scientific">Paenibacillus konkukensis</name>
    <dbReference type="NCBI Taxonomy" id="2020716"/>
    <lineage>
        <taxon>Bacteria</taxon>
        <taxon>Bacillati</taxon>
        <taxon>Bacillota</taxon>
        <taxon>Bacilli</taxon>
        <taxon>Bacillales</taxon>
        <taxon>Paenibacillaceae</taxon>
        <taxon>Paenibacillus</taxon>
    </lineage>
</organism>
<dbReference type="InterPro" id="IPR031837">
    <property type="entry name" value="DUF5071"/>
</dbReference>
<evidence type="ECO:0000313" key="3">
    <source>
        <dbReference type="Proteomes" id="UP001057134"/>
    </source>
</evidence>
<dbReference type="Proteomes" id="UP001057134">
    <property type="component" value="Chromosome"/>
</dbReference>
<keyword evidence="3" id="KW-1185">Reference proteome</keyword>
<feature type="domain" description="DUF5071" evidence="1">
    <location>
        <begin position="6"/>
        <end position="124"/>
    </location>
</feature>
<dbReference type="EMBL" id="CP027059">
    <property type="protein sequence ID" value="UQZ82350.1"/>
    <property type="molecule type" value="Genomic_DNA"/>
</dbReference>